<organism evidence="2 3">
    <name type="scientific">Diploscapter pachys</name>
    <dbReference type="NCBI Taxonomy" id="2018661"/>
    <lineage>
        <taxon>Eukaryota</taxon>
        <taxon>Metazoa</taxon>
        <taxon>Ecdysozoa</taxon>
        <taxon>Nematoda</taxon>
        <taxon>Chromadorea</taxon>
        <taxon>Rhabditida</taxon>
        <taxon>Rhabditina</taxon>
        <taxon>Rhabditomorpha</taxon>
        <taxon>Rhabditoidea</taxon>
        <taxon>Rhabditidae</taxon>
        <taxon>Diploscapter</taxon>
    </lineage>
</organism>
<feature type="region of interest" description="Disordered" evidence="1">
    <location>
        <begin position="14"/>
        <end position="148"/>
    </location>
</feature>
<proteinExistence type="predicted"/>
<dbReference type="Proteomes" id="UP000218231">
    <property type="component" value="Unassembled WGS sequence"/>
</dbReference>
<name>A0A2A2J2D8_9BILA</name>
<accession>A0A2A2J2D8</accession>
<evidence type="ECO:0000256" key="1">
    <source>
        <dbReference type="SAM" id="MobiDB-lite"/>
    </source>
</evidence>
<dbReference type="EMBL" id="LIAE01010751">
    <property type="protein sequence ID" value="PAV55775.1"/>
    <property type="molecule type" value="Genomic_DNA"/>
</dbReference>
<gene>
    <name evidence="2" type="ORF">WR25_09407</name>
</gene>
<protein>
    <submittedName>
        <fullName evidence="2">Uncharacterized protein</fullName>
    </submittedName>
</protein>
<evidence type="ECO:0000313" key="3">
    <source>
        <dbReference type="Proteomes" id="UP000218231"/>
    </source>
</evidence>
<feature type="compositionally biased region" description="Basic and acidic residues" evidence="1">
    <location>
        <begin position="66"/>
        <end position="110"/>
    </location>
</feature>
<comment type="caution">
    <text evidence="2">The sequence shown here is derived from an EMBL/GenBank/DDBJ whole genome shotgun (WGS) entry which is preliminary data.</text>
</comment>
<sequence>LKILVLDDYHRMKNENGRTEIRVNPQPQRRGSPRKIMSEKGNERGSIWGWGGEGKGREAGTGAEQDQDREQEQIQEREQEQRQEREQEQRQEREQERRQRQGQERDHQTRAEPLAKPGAGLDGDLKVVPTTAGLRSVGDTPHPGGGHRRVATMAAGTVRDGGVCCGC</sequence>
<dbReference type="AlphaFoldDB" id="A0A2A2J2D8"/>
<evidence type="ECO:0000313" key="2">
    <source>
        <dbReference type="EMBL" id="PAV55775.1"/>
    </source>
</evidence>
<keyword evidence="3" id="KW-1185">Reference proteome</keyword>
<reference evidence="2 3" key="1">
    <citation type="journal article" date="2017" name="Curr. Biol.">
        <title>Genome architecture and evolution of a unichromosomal asexual nematode.</title>
        <authorList>
            <person name="Fradin H."/>
            <person name="Zegar C."/>
            <person name="Gutwein M."/>
            <person name="Lucas J."/>
            <person name="Kovtun M."/>
            <person name="Corcoran D."/>
            <person name="Baugh L.R."/>
            <person name="Kiontke K."/>
            <person name="Gunsalus K."/>
            <person name="Fitch D.H."/>
            <person name="Piano F."/>
        </authorList>
    </citation>
    <scope>NUCLEOTIDE SEQUENCE [LARGE SCALE GENOMIC DNA]</scope>
    <source>
        <strain evidence="2">PF1309</strain>
    </source>
</reference>
<feature type="non-terminal residue" evidence="2">
    <location>
        <position position="1"/>
    </location>
</feature>